<sequence>MTSLHRIFSDQRGALFGLDARIALAIFGILSVVAGVSIVTSVDGTRGQVLADELSQTSQALESFHHDLKTDIFLTLVTPTEKAAFQALYDNSVIMESNNLKARWNGPYVKSSSNIHPRYGAISLTKAGPTHTSPCTPTEICYLYVVYSNVKADIARKANEVLDGSDENDPQNQGRLQWSRGDEGTNERLYYRAIRALSSTMDY</sequence>
<feature type="region of interest" description="Disordered" evidence="1">
    <location>
        <begin position="161"/>
        <end position="181"/>
    </location>
</feature>
<protein>
    <submittedName>
        <fullName evidence="3">Uncharacterized protein</fullName>
    </submittedName>
</protein>
<keyword evidence="2" id="KW-0472">Membrane</keyword>
<evidence type="ECO:0000256" key="2">
    <source>
        <dbReference type="SAM" id="Phobius"/>
    </source>
</evidence>
<evidence type="ECO:0000256" key="1">
    <source>
        <dbReference type="SAM" id="MobiDB-lite"/>
    </source>
</evidence>
<reference evidence="3 4" key="1">
    <citation type="journal article" date="2017" name="Nat. Commun.">
        <title>In situ click chemistry generation of cyclooxygenase-2 inhibitors.</title>
        <authorList>
            <person name="Bhardwaj A."/>
            <person name="Kaur J."/>
            <person name="Wuest M."/>
            <person name="Wuest F."/>
        </authorList>
    </citation>
    <scope>NUCLEOTIDE SEQUENCE [LARGE SCALE GENOMIC DNA]</scope>
    <source>
        <strain evidence="3">S2_018_000_R2_106</strain>
    </source>
</reference>
<keyword evidence="2" id="KW-1133">Transmembrane helix</keyword>
<dbReference type="EMBL" id="VAFM01000001">
    <property type="protein sequence ID" value="TKW61574.1"/>
    <property type="molecule type" value="Genomic_DNA"/>
</dbReference>
<dbReference type="AlphaFoldDB" id="A0A6N4REZ8"/>
<proteinExistence type="predicted"/>
<accession>A0A6N4REZ8</accession>
<gene>
    <name evidence="3" type="ORF">DI628_02820</name>
</gene>
<organism evidence="3 4">
    <name type="scientific">Blastochloris viridis</name>
    <name type="common">Rhodopseudomonas viridis</name>
    <dbReference type="NCBI Taxonomy" id="1079"/>
    <lineage>
        <taxon>Bacteria</taxon>
        <taxon>Pseudomonadati</taxon>
        <taxon>Pseudomonadota</taxon>
        <taxon>Alphaproteobacteria</taxon>
        <taxon>Hyphomicrobiales</taxon>
        <taxon>Blastochloridaceae</taxon>
        <taxon>Blastochloris</taxon>
    </lineage>
</organism>
<feature type="transmembrane region" description="Helical" evidence="2">
    <location>
        <begin position="20"/>
        <end position="39"/>
    </location>
</feature>
<evidence type="ECO:0000313" key="3">
    <source>
        <dbReference type="EMBL" id="TKW61574.1"/>
    </source>
</evidence>
<keyword evidence="2" id="KW-0812">Transmembrane</keyword>
<name>A0A6N4REZ8_BLAVI</name>
<comment type="caution">
    <text evidence="3">The sequence shown here is derived from an EMBL/GenBank/DDBJ whole genome shotgun (WGS) entry which is preliminary data.</text>
</comment>
<evidence type="ECO:0000313" key="4">
    <source>
        <dbReference type="Proteomes" id="UP000320948"/>
    </source>
</evidence>
<dbReference type="Proteomes" id="UP000320948">
    <property type="component" value="Unassembled WGS sequence"/>
</dbReference>